<dbReference type="Pfam" id="PF00078">
    <property type="entry name" value="RVT_1"/>
    <property type="match status" value="1"/>
</dbReference>
<evidence type="ECO:0000313" key="2">
    <source>
        <dbReference type="Ensembl" id="ENSATEP00000077840.1"/>
    </source>
</evidence>
<reference evidence="2" key="3">
    <citation type="submission" date="2025-09" db="UniProtKB">
        <authorList>
            <consortium name="Ensembl"/>
        </authorList>
    </citation>
    <scope>IDENTIFICATION</scope>
</reference>
<dbReference type="InterPro" id="IPR005135">
    <property type="entry name" value="Endo/exonuclease/phosphatase"/>
</dbReference>
<dbReference type="Proteomes" id="UP000265040">
    <property type="component" value="Chromosome 8"/>
</dbReference>
<reference evidence="2 3" key="1">
    <citation type="submission" date="2021-04" db="EMBL/GenBank/DDBJ databases">
        <authorList>
            <consortium name="Wellcome Sanger Institute Data Sharing"/>
        </authorList>
    </citation>
    <scope>NUCLEOTIDE SEQUENCE [LARGE SCALE GENOMIC DNA]</scope>
</reference>
<feature type="domain" description="Reverse transcriptase" evidence="1">
    <location>
        <begin position="494"/>
        <end position="668"/>
    </location>
</feature>
<protein>
    <recommendedName>
        <fullName evidence="1">Reverse transcriptase domain-containing protein</fullName>
    </recommendedName>
</protein>
<dbReference type="AlphaFoldDB" id="A0AAQ6IKC7"/>
<dbReference type="SUPFAM" id="SSF56219">
    <property type="entry name" value="DNase I-like"/>
    <property type="match status" value="1"/>
</dbReference>
<accession>A0AAQ6IKC7</accession>
<reference evidence="2" key="2">
    <citation type="submission" date="2025-08" db="UniProtKB">
        <authorList>
            <consortium name="Ensembl"/>
        </authorList>
    </citation>
    <scope>IDENTIFICATION</scope>
</reference>
<proteinExistence type="predicted"/>
<dbReference type="InterPro" id="IPR000477">
    <property type="entry name" value="RT_dom"/>
</dbReference>
<dbReference type="InterPro" id="IPR036691">
    <property type="entry name" value="Endo/exonu/phosph_ase_sf"/>
</dbReference>
<evidence type="ECO:0000313" key="3">
    <source>
        <dbReference type="Proteomes" id="UP000265040"/>
    </source>
</evidence>
<dbReference type="CDD" id="cd01650">
    <property type="entry name" value="RT_nLTR_like"/>
    <property type="match status" value="1"/>
</dbReference>
<dbReference type="Pfam" id="PF03372">
    <property type="entry name" value="Exo_endo_phos"/>
    <property type="match status" value="1"/>
</dbReference>
<name>A0AAQ6IKC7_ANATE</name>
<dbReference type="Ensembl" id="ENSATET00000080772.1">
    <property type="protein sequence ID" value="ENSATEP00000077840.1"/>
    <property type="gene ID" value="ENSATEG00000033261.1"/>
</dbReference>
<dbReference type="PROSITE" id="PS50878">
    <property type="entry name" value="RT_POL"/>
    <property type="match status" value="1"/>
</dbReference>
<dbReference type="InterPro" id="IPR043502">
    <property type="entry name" value="DNA/RNA_pol_sf"/>
</dbReference>
<keyword evidence="3" id="KW-1185">Reference proteome</keyword>
<dbReference type="PANTHER" id="PTHR46670">
    <property type="entry name" value="ENDO/EXONUCLEASE/PHOSPHATASE DOMAIN-CONTAINING PROTEIN"/>
    <property type="match status" value="1"/>
</dbReference>
<evidence type="ECO:0000259" key="1">
    <source>
        <dbReference type="PROSITE" id="PS50878"/>
    </source>
</evidence>
<organism evidence="2 3">
    <name type="scientific">Anabas testudineus</name>
    <name type="common">Climbing perch</name>
    <name type="synonym">Anthias testudineus</name>
    <dbReference type="NCBI Taxonomy" id="64144"/>
    <lineage>
        <taxon>Eukaryota</taxon>
        <taxon>Metazoa</taxon>
        <taxon>Chordata</taxon>
        <taxon>Craniata</taxon>
        <taxon>Vertebrata</taxon>
        <taxon>Euteleostomi</taxon>
        <taxon>Actinopterygii</taxon>
        <taxon>Neopterygii</taxon>
        <taxon>Teleostei</taxon>
        <taxon>Neoteleostei</taxon>
        <taxon>Acanthomorphata</taxon>
        <taxon>Anabantaria</taxon>
        <taxon>Anabantiformes</taxon>
        <taxon>Anabantoidei</taxon>
        <taxon>Anabantidae</taxon>
        <taxon>Anabas</taxon>
    </lineage>
</organism>
<dbReference type="GeneTree" id="ENSGT01040000240375"/>
<dbReference type="Gene3D" id="3.60.10.10">
    <property type="entry name" value="Endonuclease/exonuclease/phosphatase"/>
    <property type="match status" value="1"/>
</dbReference>
<dbReference type="PANTHER" id="PTHR46670:SF3">
    <property type="entry name" value="ENDONUCLEASE_EXONUCLEASE_PHOSPHATASE DOMAIN-CONTAINING PROTEIN"/>
    <property type="match status" value="1"/>
</dbReference>
<dbReference type="GO" id="GO:0003824">
    <property type="term" value="F:catalytic activity"/>
    <property type="evidence" value="ECO:0007669"/>
    <property type="project" value="InterPro"/>
</dbReference>
<sequence>MCFQQIPVLLSRRRTWRSPRGRCISHLRPLTQNTSPPASFSLALWNCQSAVNKADFIPAFATTSAVQLLALTETWITPQNTATPAALSTGFAFSHTPRPSRRGGGTGLLVADTWKFFTMAPFSNLSSLEYHAVRITAPITAHIIVIYRPPGQLGDFCDELDMLLSQFPEDGTPLIVLGDLNIHLDKPQTSDVLALLNTFDRLVSTPPTHKAGNNLDLVLIRNCTVDDISVTPLHLSDHFFIQLTVFISRPSHSSTALETFRRNLRSLNPEQLSSLVSAALPSSQVLSTYDTDAATDRLCDTLSFCLDSLCPTSTRPARPSASNSWLTDQIREQRTLLRSAERKWRKSKSQPALTEYQDLLQSFSYSVTRAKTEYYQDKLSNTTDTRKLFSTFKSLLYPPPPPPPTCLTADDFASFFTNKVAAFSSQFTPPDNDILLTKPDDASHFTFSTLSEDDVSTLLLSNRPTTCSLDPIPSTLLQAIAPTLIPAITQIINTSLTIGTFPTSFKQAQITPLLKKPSLDPSLVENYRPVSLLSFLAKTLERAAFNQLSDFLSRNNLLDVNQSGFKSGHSTETALLTVVESLRVAKAAGKSSVLILLDLSAAFDTVNHQILMTALSDLGISGSALAWLRSYLSERTFKMTHSSSCLFRRMTQLSHLASLPVSLTSLPG</sequence>
<dbReference type="SUPFAM" id="SSF56672">
    <property type="entry name" value="DNA/RNA polymerases"/>
    <property type="match status" value="1"/>
</dbReference>